<accession>A0A1B1LQW8</accession>
<protein>
    <submittedName>
        <fullName evidence="1">Uncharacterized protein</fullName>
    </submittedName>
</protein>
<geneLocation type="plasmid" evidence="1">
    <name>pKP04VIM</name>
</geneLocation>
<dbReference type="EMBL" id="KU318421">
    <property type="protein sequence ID" value="ANS55448.1"/>
    <property type="molecule type" value="Genomic_DNA"/>
</dbReference>
<sequence length="252" mass="28461">MADYYSNSAFVIEATPAQSEVLLEAMHELFEPDNDFIQRITSGDSHDGLSEMERVVRHCVLNHPDKTTVEVIEDCDWSFDGEICSEGFLVHSDCGNFNSEHAALFAQASLIAFGKDELLSFQISYTCDNFRRTDGYGGAACVVSREFIRWTGNYDFLEAEETAFTERMHYYFCSFTEVIGELECPVTFILCCPSNVDASQRYNEILLNYRSGGKTNIDGSIKFSSCSSLKNALLEPVTPDEYRVMAKYLKVM</sequence>
<organism evidence="1">
    <name type="scientific">Klebsiella pneumoniae</name>
    <dbReference type="NCBI Taxonomy" id="573"/>
    <lineage>
        <taxon>Bacteria</taxon>
        <taxon>Pseudomonadati</taxon>
        <taxon>Pseudomonadota</taxon>
        <taxon>Gammaproteobacteria</taxon>
        <taxon>Enterobacterales</taxon>
        <taxon>Enterobacteriaceae</taxon>
        <taxon>Klebsiella/Raoultella group</taxon>
        <taxon>Klebsiella</taxon>
        <taxon>Klebsiella pneumoniae complex</taxon>
    </lineage>
</organism>
<dbReference type="RefSeq" id="WP_017901080.1">
    <property type="nucleotide sequence ID" value="NZ_CP022144.1"/>
</dbReference>
<reference evidence="1" key="1">
    <citation type="submission" date="2015-12" db="EMBL/GenBank/DDBJ databases">
        <title>Klebsiella pneumoniae strain KP04 plasmid pKP04VIM, complete sequence.</title>
        <authorList>
            <person name="Li R."/>
            <person name="Lin D."/>
            <person name="Chen C."/>
        </authorList>
    </citation>
    <scope>NUCLEOTIDE SEQUENCE</scope>
    <source>
        <plasmid evidence="1">pKP04VIM</plasmid>
    </source>
</reference>
<keyword evidence="1" id="KW-0614">Plasmid</keyword>
<proteinExistence type="predicted"/>
<name>A0A1B1LQW8_KLEPN</name>
<evidence type="ECO:0000313" key="1">
    <source>
        <dbReference type="EMBL" id="ANS55448.1"/>
    </source>
</evidence>
<dbReference type="PATRIC" id="fig|573.1650.peg.5323"/>
<dbReference type="AlphaFoldDB" id="A0A1B1LQW8"/>